<dbReference type="RefSeq" id="WP_233926071.1">
    <property type="nucleotide sequence ID" value="NZ_JAJVKT010000022.1"/>
</dbReference>
<protein>
    <submittedName>
        <fullName evidence="1">Regulatory protein GemA</fullName>
    </submittedName>
</protein>
<organism evidence="1 2">
    <name type="scientific">Alloalcanivorax xenomutans</name>
    <dbReference type="NCBI Taxonomy" id="1094342"/>
    <lineage>
        <taxon>Bacteria</taxon>
        <taxon>Pseudomonadati</taxon>
        <taxon>Pseudomonadota</taxon>
        <taxon>Gammaproteobacteria</taxon>
        <taxon>Oceanospirillales</taxon>
        <taxon>Alcanivoracaceae</taxon>
        <taxon>Alloalcanivorax</taxon>
    </lineage>
</organism>
<sequence>MSDVRRRELAKIHIGRDQLGMDDDTYRDMLWTVARVRSSSELDAWGRAKVLEHYRALGWRPKRRRHPGKVAGRNSELMRKIEAQLADMGLAWAYADSIVRRMHQVESVRFANPSQLRDVVAALTYEQRRRADRCCPECGQPSGHAEGCPEGSS</sequence>
<keyword evidence="2" id="KW-1185">Reference proteome</keyword>
<dbReference type="AlphaFoldDB" id="A0A9Q3W9A7"/>
<dbReference type="Pfam" id="PF06252">
    <property type="entry name" value="GemA"/>
    <property type="match status" value="1"/>
</dbReference>
<comment type="caution">
    <text evidence="1">The sequence shown here is derived from an EMBL/GenBank/DDBJ whole genome shotgun (WGS) entry which is preliminary data.</text>
</comment>
<proteinExistence type="predicted"/>
<evidence type="ECO:0000313" key="2">
    <source>
        <dbReference type="Proteomes" id="UP001107961"/>
    </source>
</evidence>
<dbReference type="EMBL" id="JAJVKT010000022">
    <property type="protein sequence ID" value="MCE7510282.1"/>
    <property type="molecule type" value="Genomic_DNA"/>
</dbReference>
<name>A0A9Q3W9A7_9GAMM</name>
<gene>
    <name evidence="1" type="ORF">LZG35_16705</name>
</gene>
<reference evidence="1" key="1">
    <citation type="submission" date="2022-01" db="EMBL/GenBank/DDBJ databases">
        <authorList>
            <person name="Karlyshev A.V."/>
            <person name="Jaspars M."/>
        </authorList>
    </citation>
    <scope>NUCLEOTIDE SEQUENCE</scope>
    <source>
        <strain evidence="1">AGSA3-2</strain>
    </source>
</reference>
<accession>A0A9Q3W9A7</accession>
<dbReference type="Proteomes" id="UP001107961">
    <property type="component" value="Unassembled WGS sequence"/>
</dbReference>
<evidence type="ECO:0000313" key="1">
    <source>
        <dbReference type="EMBL" id="MCE7510282.1"/>
    </source>
</evidence>
<dbReference type="InterPro" id="IPR009363">
    <property type="entry name" value="Phage_Mu_Gp16"/>
</dbReference>